<dbReference type="GO" id="GO:0005786">
    <property type="term" value="C:signal recognition particle, endoplasmic reticulum targeting"/>
    <property type="evidence" value="ECO:0007669"/>
    <property type="project" value="UniProtKB-KW"/>
</dbReference>
<sequence length="278" mass="31428">MPKLEEIEDYEDIDNLDMDLAEVDPSLSTPIAPKITPTVVRSQDIEEKALQDQWKSMAGNTQNNASNNKNQINFINPKTGQVERSAGMSKQDLQEIKKFQILYPCYFDKNRSHKEGRRVPKELAVENPLAKTMADAARSLGLICIFEGEKCHPQDYGNPGRIRVLIKEDGELASSANNYKGGKRQVMRDMAQYLQKHPTTIAGLREIPYGPDFDGVEFKEIPKVRGFQMNSIVPLHSPFLMGHPMTKSIYDAPPPSAAITNPEKPMKMPKNKYKVIRR</sequence>
<evidence type="ECO:0000313" key="5">
    <source>
        <dbReference type="EMBL" id="SMN20497.1"/>
    </source>
</evidence>
<comment type="subcellular location">
    <subcellularLocation>
        <location evidence="1">Cytoplasm</location>
    </subcellularLocation>
</comment>
<keyword evidence="6" id="KW-1185">Reference proteome</keyword>
<evidence type="ECO:0000256" key="1">
    <source>
        <dbReference type="ARBA" id="ARBA00004496"/>
    </source>
</evidence>
<accession>A0A1X7R497</accession>
<dbReference type="FunFam" id="3.30.56.30:FF:000003">
    <property type="entry name" value="Signal recognition particle SEC65 subunit"/>
    <property type="match status" value="1"/>
</dbReference>
<dbReference type="Pfam" id="PF01922">
    <property type="entry name" value="SRP19"/>
    <property type="match status" value="1"/>
</dbReference>
<dbReference type="SUPFAM" id="SSF69695">
    <property type="entry name" value="SRP19"/>
    <property type="match status" value="1"/>
</dbReference>
<dbReference type="PANTHER" id="PTHR17453">
    <property type="entry name" value="SIGNAL RECOGNITION PARTICLE 19 KD PROTEIN"/>
    <property type="match status" value="1"/>
</dbReference>
<evidence type="ECO:0000256" key="3">
    <source>
        <dbReference type="ARBA" id="ARBA00023135"/>
    </source>
</evidence>
<protein>
    <submittedName>
        <fullName evidence="5">Similar to Saccharomyces cerevisiae YML105C SEC65 Subunit of the signal recognition particle (SRP), involved in protein targeting to the ER</fullName>
    </submittedName>
</protein>
<reference evidence="5 6" key="1">
    <citation type="submission" date="2017-04" db="EMBL/GenBank/DDBJ databases">
        <authorList>
            <person name="Afonso C.L."/>
            <person name="Miller P.J."/>
            <person name="Scott M.A."/>
            <person name="Spackman E."/>
            <person name="Goraichik I."/>
            <person name="Dimitrov K.M."/>
            <person name="Suarez D.L."/>
            <person name="Swayne D.E."/>
        </authorList>
    </citation>
    <scope>NUCLEOTIDE SEQUENCE [LARGE SCALE GENOMIC DNA]</scope>
</reference>
<name>A0A1X7R497_9SACH</name>
<dbReference type="OrthoDB" id="2190947at2759"/>
<dbReference type="GO" id="GO:0006617">
    <property type="term" value="P:SRP-dependent cotranslational protein targeting to membrane, signal sequence recognition"/>
    <property type="evidence" value="ECO:0007669"/>
    <property type="project" value="TreeGrafter"/>
</dbReference>
<dbReference type="EMBL" id="FXLY01000005">
    <property type="protein sequence ID" value="SMN20497.1"/>
    <property type="molecule type" value="Genomic_DNA"/>
</dbReference>
<dbReference type="AlphaFoldDB" id="A0A1X7R497"/>
<keyword evidence="4" id="KW-0687">Ribonucleoprotein</keyword>
<keyword evidence="3" id="KW-0733">Signal recognition particle</keyword>
<dbReference type="InterPro" id="IPR022938">
    <property type="entry name" value="SRP19_arc-type"/>
</dbReference>
<dbReference type="Gene3D" id="3.30.56.30">
    <property type="entry name" value="Signal recognition particle, SRP19-like subunit"/>
    <property type="match status" value="1"/>
</dbReference>
<dbReference type="STRING" id="1789683.A0A1X7R497"/>
<evidence type="ECO:0000313" key="6">
    <source>
        <dbReference type="Proteomes" id="UP000196158"/>
    </source>
</evidence>
<evidence type="ECO:0000256" key="4">
    <source>
        <dbReference type="ARBA" id="ARBA00023274"/>
    </source>
</evidence>
<keyword evidence="2" id="KW-0963">Cytoplasm</keyword>
<dbReference type="Proteomes" id="UP000196158">
    <property type="component" value="Unassembled WGS sequence"/>
</dbReference>
<dbReference type="InterPro" id="IPR002778">
    <property type="entry name" value="Signal_recog_particle_SRP19"/>
</dbReference>
<dbReference type="PANTHER" id="PTHR17453:SF0">
    <property type="entry name" value="SIGNAL RECOGNITION PARTICLE 19 KDA PROTEIN"/>
    <property type="match status" value="1"/>
</dbReference>
<dbReference type="InterPro" id="IPR036521">
    <property type="entry name" value="SRP19-like_sf"/>
</dbReference>
<organism evidence="5 6">
    <name type="scientific">Maudiozyma saulgeensis</name>
    <dbReference type="NCBI Taxonomy" id="1789683"/>
    <lineage>
        <taxon>Eukaryota</taxon>
        <taxon>Fungi</taxon>
        <taxon>Dikarya</taxon>
        <taxon>Ascomycota</taxon>
        <taxon>Saccharomycotina</taxon>
        <taxon>Saccharomycetes</taxon>
        <taxon>Saccharomycetales</taxon>
        <taxon>Saccharomycetaceae</taxon>
        <taxon>Maudiozyma</taxon>
    </lineage>
</organism>
<evidence type="ECO:0000256" key="2">
    <source>
        <dbReference type="ARBA" id="ARBA00022490"/>
    </source>
</evidence>
<gene>
    <name evidence="5" type="ORF">KASA_0N04851G</name>
</gene>
<proteinExistence type="inferred from homology"/>
<dbReference type="GO" id="GO:0008312">
    <property type="term" value="F:7S RNA binding"/>
    <property type="evidence" value="ECO:0007669"/>
    <property type="project" value="InterPro"/>
</dbReference>
<dbReference type="HAMAP" id="MF_00305">
    <property type="entry name" value="SRP19"/>
    <property type="match status" value="1"/>
</dbReference>